<keyword evidence="2" id="KW-1185">Reference proteome</keyword>
<dbReference type="AlphaFoldDB" id="A0A091D482"/>
<reference evidence="1 2" key="1">
    <citation type="submission" date="2013-11" db="EMBL/GenBank/DDBJ databases">
        <title>The Damaraland mole rat (Fukomys damarensis) genome and evolution of African mole rats.</title>
        <authorList>
            <person name="Gladyshev V.N."/>
            <person name="Fang X."/>
        </authorList>
    </citation>
    <scope>NUCLEOTIDE SEQUENCE [LARGE SCALE GENOMIC DNA]</scope>
    <source>
        <tissue evidence="1">Liver</tissue>
    </source>
</reference>
<accession>A0A091D482</accession>
<dbReference type="Proteomes" id="UP000028990">
    <property type="component" value="Unassembled WGS sequence"/>
</dbReference>
<evidence type="ECO:0000313" key="1">
    <source>
        <dbReference type="EMBL" id="KFO25837.1"/>
    </source>
</evidence>
<sequence>MRRGARIGAATQPVQLCSRPGQALRPACAAPGIPSQALAQLLPLLRRNAAEVGNCHRAGAHVHLSLLSVSSTVLLDLTLRPQKWDSLSQALEQLGVYTTRASHGRTLASLSDPYT</sequence>
<name>A0A091D482_FUKDA</name>
<protein>
    <submittedName>
        <fullName evidence="1">Uncharacterized protein</fullName>
    </submittedName>
</protein>
<gene>
    <name evidence="1" type="ORF">H920_12755</name>
</gene>
<organism evidence="1 2">
    <name type="scientific">Fukomys damarensis</name>
    <name type="common">Damaraland mole rat</name>
    <name type="synonym">Cryptomys damarensis</name>
    <dbReference type="NCBI Taxonomy" id="885580"/>
    <lineage>
        <taxon>Eukaryota</taxon>
        <taxon>Metazoa</taxon>
        <taxon>Chordata</taxon>
        <taxon>Craniata</taxon>
        <taxon>Vertebrata</taxon>
        <taxon>Euteleostomi</taxon>
        <taxon>Mammalia</taxon>
        <taxon>Eutheria</taxon>
        <taxon>Euarchontoglires</taxon>
        <taxon>Glires</taxon>
        <taxon>Rodentia</taxon>
        <taxon>Hystricomorpha</taxon>
        <taxon>Bathyergidae</taxon>
        <taxon>Fukomys</taxon>
    </lineage>
</organism>
<evidence type="ECO:0000313" key="2">
    <source>
        <dbReference type="Proteomes" id="UP000028990"/>
    </source>
</evidence>
<dbReference type="EMBL" id="KN123330">
    <property type="protein sequence ID" value="KFO25837.1"/>
    <property type="molecule type" value="Genomic_DNA"/>
</dbReference>
<proteinExistence type="predicted"/>